<keyword evidence="3" id="KW-1185">Reference proteome</keyword>
<feature type="chain" id="PRO_5012970589" evidence="1">
    <location>
        <begin position="23"/>
        <end position="408"/>
    </location>
</feature>
<keyword evidence="1" id="KW-0732">Signal</keyword>
<name>A0A2A9PL99_OPHUN</name>
<sequence>MPGFRSRAAAVFGLLAATVISAAPSGAHVSELICHTSNSSDCYPRVFVPTHEFQIVHDDQELPPGLHVRINIDTQKKEAKINVPGEQDASLNGLLVQDGAVVAAPLGNEHAALPIPKGAPTYDAVGKVKEPERESESFVAALTMLSSGALPEDHVVDESLDHLEELAHDIYYGLKLAETTDALRTLLCLMVVPSDPANAASSTPRDHRAASILAGALSNNAAALSKVADAWAALAASKCSSTKVPLGQALMTTLTPAKTVISLKESASLAKAKISVINGLVKNADIRLEFLNGGMMDRLLEMLALEGKEWAGAQRKAGELVLDNFLDEDMGAKLGQWPRVPRLSDVQCRTDDFATAEGCWDYHVEKIMRANKAAQGHWSTVLHEKLAAARAGQSVSVDGDDDARRHEL</sequence>
<gene>
    <name evidence="2" type="ORF">XA68_16672</name>
</gene>
<dbReference type="InterPro" id="IPR011989">
    <property type="entry name" value="ARM-like"/>
</dbReference>
<dbReference type="OrthoDB" id="448649at2759"/>
<evidence type="ECO:0000313" key="3">
    <source>
        <dbReference type="Proteomes" id="UP000037136"/>
    </source>
</evidence>
<dbReference type="EMBL" id="LAZP02000060">
    <property type="protein sequence ID" value="PFH61662.1"/>
    <property type="molecule type" value="Genomic_DNA"/>
</dbReference>
<dbReference type="AlphaFoldDB" id="A0A2A9PL99"/>
<dbReference type="Proteomes" id="UP000037136">
    <property type="component" value="Unassembled WGS sequence"/>
</dbReference>
<accession>A0A2A9PL99</accession>
<dbReference type="STRING" id="268505.A0A2A9PL99"/>
<organism evidence="2 3">
    <name type="scientific">Ophiocordyceps unilateralis</name>
    <name type="common">Zombie-ant fungus</name>
    <name type="synonym">Torrubia unilateralis</name>
    <dbReference type="NCBI Taxonomy" id="268505"/>
    <lineage>
        <taxon>Eukaryota</taxon>
        <taxon>Fungi</taxon>
        <taxon>Dikarya</taxon>
        <taxon>Ascomycota</taxon>
        <taxon>Pezizomycotina</taxon>
        <taxon>Sordariomycetes</taxon>
        <taxon>Hypocreomycetidae</taxon>
        <taxon>Hypocreales</taxon>
        <taxon>Ophiocordycipitaceae</taxon>
        <taxon>Ophiocordyceps</taxon>
    </lineage>
</organism>
<comment type="caution">
    <text evidence="2">The sequence shown here is derived from an EMBL/GenBank/DDBJ whole genome shotgun (WGS) entry which is preliminary data.</text>
</comment>
<feature type="signal peptide" evidence="1">
    <location>
        <begin position="1"/>
        <end position="22"/>
    </location>
</feature>
<dbReference type="Gene3D" id="1.25.10.10">
    <property type="entry name" value="Leucine-rich Repeat Variant"/>
    <property type="match status" value="1"/>
</dbReference>
<evidence type="ECO:0000313" key="2">
    <source>
        <dbReference type="EMBL" id="PFH61662.1"/>
    </source>
</evidence>
<evidence type="ECO:0000256" key="1">
    <source>
        <dbReference type="SAM" id="SignalP"/>
    </source>
</evidence>
<protein>
    <submittedName>
        <fullName evidence="2">Uncharacterized protein</fullName>
    </submittedName>
</protein>
<reference evidence="2 3" key="1">
    <citation type="journal article" date="2015" name="BMC Genomics">
        <title>Gene expression during zombie ant biting behavior reflects the complexity underlying fungal parasitic behavioral manipulation.</title>
        <authorList>
            <person name="de Bekker C."/>
            <person name="Ohm R.A."/>
            <person name="Loreto R.G."/>
            <person name="Sebastian A."/>
            <person name="Albert I."/>
            <person name="Merrow M."/>
            <person name="Brachmann A."/>
            <person name="Hughes D.P."/>
        </authorList>
    </citation>
    <scope>NUCLEOTIDE SEQUENCE [LARGE SCALE GENOMIC DNA]</scope>
    <source>
        <strain evidence="2 3">SC16a</strain>
    </source>
</reference>
<proteinExistence type="predicted"/>
<reference evidence="2 3" key="2">
    <citation type="journal article" date="2017" name="Sci. Rep.">
        <title>Ant-infecting Ophiocordyceps genomes reveal a high diversity of potential behavioral manipulation genes and a possible major role for enterotoxins.</title>
        <authorList>
            <person name="de Bekker C."/>
            <person name="Ohm R.A."/>
            <person name="Evans H.C."/>
            <person name="Brachmann A."/>
            <person name="Hughes D.P."/>
        </authorList>
    </citation>
    <scope>NUCLEOTIDE SEQUENCE [LARGE SCALE GENOMIC DNA]</scope>
    <source>
        <strain evidence="2 3">SC16a</strain>
    </source>
</reference>